<dbReference type="PROSITE" id="PS51304">
    <property type="entry name" value="GALECTIN"/>
    <property type="match status" value="2"/>
</dbReference>
<dbReference type="OrthoDB" id="5795596at2759"/>
<evidence type="ECO:0000313" key="4">
    <source>
        <dbReference type="EMBL" id="KAF7270314.1"/>
    </source>
</evidence>
<evidence type="ECO:0000256" key="1">
    <source>
        <dbReference type="ARBA" id="ARBA00022734"/>
    </source>
</evidence>
<reference evidence="4" key="1">
    <citation type="submission" date="2020-08" db="EMBL/GenBank/DDBJ databases">
        <title>Genome sequencing and assembly of the red palm weevil Rhynchophorus ferrugineus.</title>
        <authorList>
            <person name="Dias G.B."/>
            <person name="Bergman C.M."/>
            <person name="Manee M."/>
        </authorList>
    </citation>
    <scope>NUCLEOTIDE SEQUENCE</scope>
    <source>
        <strain evidence="4">AA-2017</strain>
        <tissue evidence="4">Whole larva</tissue>
    </source>
</reference>
<proteinExistence type="predicted"/>
<feature type="domain" description="Galectin" evidence="3">
    <location>
        <begin position="43"/>
        <end position="174"/>
    </location>
</feature>
<dbReference type="AlphaFoldDB" id="A0A834MA08"/>
<dbReference type="SUPFAM" id="SSF49899">
    <property type="entry name" value="Concanavalin A-like lectins/glucanases"/>
    <property type="match status" value="2"/>
</dbReference>
<gene>
    <name evidence="4" type="ORF">GWI33_016715</name>
</gene>
<dbReference type="GO" id="GO:0016936">
    <property type="term" value="F:galactoside binding"/>
    <property type="evidence" value="ECO:0007669"/>
    <property type="project" value="TreeGrafter"/>
</dbReference>
<dbReference type="Gene3D" id="2.60.120.200">
    <property type="match status" value="2"/>
</dbReference>
<accession>A0A834MA08</accession>
<dbReference type="Pfam" id="PF00337">
    <property type="entry name" value="Gal-bind_lectin"/>
    <property type="match status" value="2"/>
</dbReference>
<dbReference type="PANTHER" id="PTHR11346:SF176">
    <property type="entry name" value="32 KDA BETA-GALACTOSIDE-BINDING LECTIN LEC-3"/>
    <property type="match status" value="1"/>
</dbReference>
<dbReference type="CDD" id="cd00070">
    <property type="entry name" value="GLECT"/>
    <property type="match status" value="2"/>
</dbReference>
<dbReference type="SMART" id="SM00908">
    <property type="entry name" value="Gal-bind_lectin"/>
    <property type="match status" value="2"/>
</dbReference>
<evidence type="ECO:0000256" key="2">
    <source>
        <dbReference type="RuleBase" id="RU102079"/>
    </source>
</evidence>
<dbReference type="InterPro" id="IPR013320">
    <property type="entry name" value="ConA-like_dom_sf"/>
</dbReference>
<dbReference type="PANTHER" id="PTHR11346">
    <property type="entry name" value="GALECTIN"/>
    <property type="match status" value="1"/>
</dbReference>
<organism evidence="4 5">
    <name type="scientific">Rhynchophorus ferrugineus</name>
    <name type="common">Red palm weevil</name>
    <name type="synonym">Curculio ferrugineus</name>
    <dbReference type="NCBI Taxonomy" id="354439"/>
    <lineage>
        <taxon>Eukaryota</taxon>
        <taxon>Metazoa</taxon>
        <taxon>Ecdysozoa</taxon>
        <taxon>Arthropoda</taxon>
        <taxon>Hexapoda</taxon>
        <taxon>Insecta</taxon>
        <taxon>Pterygota</taxon>
        <taxon>Neoptera</taxon>
        <taxon>Endopterygota</taxon>
        <taxon>Coleoptera</taxon>
        <taxon>Polyphaga</taxon>
        <taxon>Cucujiformia</taxon>
        <taxon>Curculionidae</taxon>
        <taxon>Dryophthorinae</taxon>
        <taxon>Rhynchophorus</taxon>
    </lineage>
</organism>
<dbReference type="Proteomes" id="UP000625711">
    <property type="component" value="Unassembled WGS sequence"/>
</dbReference>
<dbReference type="InterPro" id="IPR001079">
    <property type="entry name" value="Galectin_CRD"/>
</dbReference>
<evidence type="ECO:0000259" key="3">
    <source>
        <dbReference type="PROSITE" id="PS51304"/>
    </source>
</evidence>
<dbReference type="SMART" id="SM00276">
    <property type="entry name" value="GLECT"/>
    <property type="match status" value="2"/>
</dbReference>
<dbReference type="EMBL" id="JAACXV010014113">
    <property type="protein sequence ID" value="KAF7270314.1"/>
    <property type="molecule type" value="Genomic_DNA"/>
</dbReference>
<name>A0A834MA08_RHYFE</name>
<protein>
    <recommendedName>
        <fullName evidence="2">Galectin</fullName>
    </recommendedName>
</protein>
<feature type="domain" description="Galectin" evidence="3">
    <location>
        <begin position="228"/>
        <end position="364"/>
    </location>
</feature>
<sequence length="382" mass="43255">MPDAQQVKKRKCSSCCFPCRKRPHSSSSEPENAISEVEETTKFAEDIVQALTPGSSVIIKGKVRSECKRFAVNFLSIHGSKSDVAFHFNPRLALRYIVRNAKINNSWGDEETTSIEKFHVYRTKTFELQFVATETEFLVALNGRHVCAFVYRIPLAKINKLQVEGVEVEGVEIVRQIKSYPSVDGSVDIDSVEHKEVPSYPSEATSLTVPLGGGKEDRVLDQQLVVPVTAALPQGFKEGWQLEIFGRVKILPASFYINLQVGDKLWPHPVIPLHLNPRFYTSYGNHLFVRNAWQKGSWGSEERTAGFQFTPGKKFSVAIRRQSDHFAVWVDGNLAGEFKFRDVVDGIDTVYIHGDVQIYSIYMRDHFEDAYFSKSKETVDKL</sequence>
<dbReference type="GO" id="GO:0030246">
    <property type="term" value="F:carbohydrate binding"/>
    <property type="evidence" value="ECO:0007669"/>
    <property type="project" value="UniProtKB-UniRule"/>
</dbReference>
<dbReference type="InterPro" id="IPR044156">
    <property type="entry name" value="Galectin-like"/>
</dbReference>
<keyword evidence="5" id="KW-1185">Reference proteome</keyword>
<keyword evidence="1 2" id="KW-0430">Lectin</keyword>
<comment type="caution">
    <text evidence="4">The sequence shown here is derived from an EMBL/GenBank/DDBJ whole genome shotgun (WGS) entry which is preliminary data.</text>
</comment>
<evidence type="ECO:0000313" key="5">
    <source>
        <dbReference type="Proteomes" id="UP000625711"/>
    </source>
</evidence>